<proteinExistence type="predicted"/>
<dbReference type="PANTHER" id="PTHR45947:SF3">
    <property type="entry name" value="SULFOQUINOVOSYL TRANSFERASE SQD2"/>
    <property type="match status" value="1"/>
</dbReference>
<organism evidence="1 2">
    <name type="scientific">Aliiroseovarius halocynthiae</name>
    <dbReference type="NCBI Taxonomy" id="985055"/>
    <lineage>
        <taxon>Bacteria</taxon>
        <taxon>Pseudomonadati</taxon>
        <taxon>Pseudomonadota</taxon>
        <taxon>Alphaproteobacteria</taxon>
        <taxon>Rhodobacterales</taxon>
        <taxon>Paracoccaceae</taxon>
        <taxon>Aliiroseovarius</taxon>
    </lineage>
</organism>
<dbReference type="EMBL" id="VICH01000004">
    <property type="protein sequence ID" value="TQV69390.1"/>
    <property type="molecule type" value="Genomic_DNA"/>
</dbReference>
<evidence type="ECO:0000313" key="2">
    <source>
        <dbReference type="Proteomes" id="UP000315816"/>
    </source>
</evidence>
<dbReference type="OrthoDB" id="9808590at2"/>
<name>A0A545SWQ9_9RHOB</name>
<dbReference type="GO" id="GO:0016757">
    <property type="term" value="F:glycosyltransferase activity"/>
    <property type="evidence" value="ECO:0007669"/>
    <property type="project" value="TreeGrafter"/>
</dbReference>
<comment type="caution">
    <text evidence="1">The sequence shown here is derived from an EMBL/GenBank/DDBJ whole genome shotgun (WGS) entry which is preliminary data.</text>
</comment>
<accession>A0A545SWQ9</accession>
<sequence length="375" mass="41535">MGRFAADVPVRRNRDAAPIHPYCINQPPRSRLMTRRTILHLCDDQTAGGVTRVLEHLTTCPIIAASGDSHITKFISRGTARLGRLKADVIVSHLSVSWRMLPTHITLRATNPTTPLVHVEHSYTQSFLDNNVRHEGRFKTLLRTVYALYDRIIAVSFAQGRWLTDARLVRPRLLDVIQSTTSYKDLRALPARSGPARILALIGRLDRQKGFDTAITAFRQTPNPKLRLRIYGNGPEKNNLTQLALGDARISFEGHHSDPCEIYGSVDAVLMPSRREAFGLVAAEALAARRVVLAHKVDGLADHAECGAIMLASEDPVVWAHAIENLTHTAPKLDASHASATTPEQIFAAAWEHLIDTLCHPSKVPTKHEYNVLAT</sequence>
<dbReference type="Pfam" id="PF13692">
    <property type="entry name" value="Glyco_trans_1_4"/>
    <property type="match status" value="1"/>
</dbReference>
<dbReference type="Proteomes" id="UP000315816">
    <property type="component" value="Unassembled WGS sequence"/>
</dbReference>
<gene>
    <name evidence="1" type="ORF">FIL88_07530</name>
</gene>
<dbReference type="PANTHER" id="PTHR45947">
    <property type="entry name" value="SULFOQUINOVOSYL TRANSFERASE SQD2"/>
    <property type="match status" value="1"/>
</dbReference>
<reference evidence="1 2" key="1">
    <citation type="submission" date="2019-06" db="EMBL/GenBank/DDBJ databases">
        <title>A novel species of marine bacteria.</title>
        <authorList>
            <person name="Wang Y."/>
        </authorList>
    </citation>
    <scope>NUCLEOTIDE SEQUENCE [LARGE SCALE GENOMIC DNA]</scope>
    <source>
        <strain evidence="1 2">MA1-10</strain>
    </source>
</reference>
<keyword evidence="2" id="KW-1185">Reference proteome</keyword>
<protein>
    <submittedName>
        <fullName evidence="1">Glycosyltransferase</fullName>
    </submittedName>
</protein>
<dbReference type="Gene3D" id="3.40.50.2000">
    <property type="entry name" value="Glycogen Phosphorylase B"/>
    <property type="match status" value="2"/>
</dbReference>
<keyword evidence="1" id="KW-0808">Transferase</keyword>
<dbReference type="InterPro" id="IPR050194">
    <property type="entry name" value="Glycosyltransferase_grp1"/>
</dbReference>
<evidence type="ECO:0000313" key="1">
    <source>
        <dbReference type="EMBL" id="TQV69390.1"/>
    </source>
</evidence>
<dbReference type="AlphaFoldDB" id="A0A545SWQ9"/>
<dbReference type="SUPFAM" id="SSF53756">
    <property type="entry name" value="UDP-Glycosyltransferase/glycogen phosphorylase"/>
    <property type="match status" value="1"/>
</dbReference>